<evidence type="ECO:0008006" key="3">
    <source>
        <dbReference type="Google" id="ProtNLM"/>
    </source>
</evidence>
<dbReference type="Gene3D" id="1.10.20.10">
    <property type="entry name" value="Histone, subunit A"/>
    <property type="match status" value="1"/>
</dbReference>
<sequence length="55" mass="6050">MSDLIVKAAVKDALSDQNVSADFYDALNEEVAELLDDAAKRAEANDRKTVQPRDL</sequence>
<reference evidence="1 2" key="1">
    <citation type="submission" date="2016-10" db="EMBL/GenBank/DDBJ databases">
        <authorList>
            <person name="de Groot N.N."/>
        </authorList>
    </citation>
    <scope>NUCLEOTIDE SEQUENCE [LARGE SCALE GENOMIC DNA]</scope>
    <source>
        <strain evidence="1 2">CGMCC 1.8712</strain>
    </source>
</reference>
<dbReference type="RefSeq" id="WP_066419186.1">
    <property type="nucleotide sequence ID" value="NZ_FNQT01000005.1"/>
</dbReference>
<organism evidence="1 2">
    <name type="scientific">Haloplanus vescus</name>
    <dbReference type="NCBI Taxonomy" id="555874"/>
    <lineage>
        <taxon>Archaea</taxon>
        <taxon>Methanobacteriati</taxon>
        <taxon>Methanobacteriota</taxon>
        <taxon>Stenosarchaea group</taxon>
        <taxon>Halobacteria</taxon>
        <taxon>Halobacteriales</taxon>
        <taxon>Haloferacaceae</taxon>
        <taxon>Haloplanus</taxon>
    </lineage>
</organism>
<proteinExistence type="predicted"/>
<evidence type="ECO:0000313" key="1">
    <source>
        <dbReference type="EMBL" id="SEA32815.1"/>
    </source>
</evidence>
<dbReference type="SUPFAM" id="SSF47113">
    <property type="entry name" value="Histone-fold"/>
    <property type="match status" value="1"/>
</dbReference>
<dbReference type="STRING" id="555874.SAMN04488065_2688"/>
<dbReference type="GO" id="GO:0046982">
    <property type="term" value="F:protein heterodimerization activity"/>
    <property type="evidence" value="ECO:0007669"/>
    <property type="project" value="InterPro"/>
</dbReference>
<dbReference type="OrthoDB" id="306138at2157"/>
<gene>
    <name evidence="1" type="ORF">SAMN04488065_2688</name>
</gene>
<evidence type="ECO:0000313" key="2">
    <source>
        <dbReference type="Proteomes" id="UP000236755"/>
    </source>
</evidence>
<dbReference type="GeneID" id="69313874"/>
<name>A0A1H4AA03_9EURY</name>
<accession>A0A1H4AA03</accession>
<dbReference type="Proteomes" id="UP000236755">
    <property type="component" value="Unassembled WGS sequence"/>
</dbReference>
<dbReference type="AlphaFoldDB" id="A0A1H4AA03"/>
<keyword evidence="2" id="KW-1185">Reference proteome</keyword>
<dbReference type="InterPro" id="IPR009072">
    <property type="entry name" value="Histone-fold"/>
</dbReference>
<protein>
    <recommendedName>
        <fullName evidence="3">DUF1931 domain-containing protein</fullName>
    </recommendedName>
</protein>
<dbReference type="EMBL" id="FNQT01000005">
    <property type="protein sequence ID" value="SEA32815.1"/>
    <property type="molecule type" value="Genomic_DNA"/>
</dbReference>